<comment type="catalytic activity">
    <reaction evidence="7 9 10">
        <text>2-(2-carboxy-4-methylthiazol-5-yl)ethyl phosphate + 4-amino-2-methyl-5-(diphosphooxymethyl)pyrimidine + 2 H(+) = thiamine phosphate + CO2 + diphosphate</text>
        <dbReference type="Rhea" id="RHEA:47848"/>
        <dbReference type="ChEBI" id="CHEBI:15378"/>
        <dbReference type="ChEBI" id="CHEBI:16526"/>
        <dbReference type="ChEBI" id="CHEBI:33019"/>
        <dbReference type="ChEBI" id="CHEBI:37575"/>
        <dbReference type="ChEBI" id="CHEBI:57841"/>
        <dbReference type="ChEBI" id="CHEBI:62890"/>
        <dbReference type="EC" id="2.5.1.3"/>
    </reaction>
</comment>
<evidence type="ECO:0000256" key="5">
    <source>
        <dbReference type="ARBA" id="ARBA00022977"/>
    </source>
</evidence>
<dbReference type="NCBIfam" id="TIGR00693">
    <property type="entry name" value="thiE"/>
    <property type="match status" value="1"/>
</dbReference>
<dbReference type="FunFam" id="3.20.20.70:FF:000096">
    <property type="entry name" value="Thiamine-phosphate synthase"/>
    <property type="match status" value="1"/>
</dbReference>
<proteinExistence type="inferred from homology"/>
<evidence type="ECO:0000259" key="12">
    <source>
        <dbReference type="Pfam" id="PF02581"/>
    </source>
</evidence>
<dbReference type="CDD" id="cd00564">
    <property type="entry name" value="TMP_TenI"/>
    <property type="match status" value="1"/>
</dbReference>
<reference evidence="13 14" key="1">
    <citation type="journal article" date="2015" name="Stand. Genomic Sci.">
        <title>High quality draft genome sequence of the moderately halophilic bacterium Pontibacillus yanchengensis Y32(T) and comparison among Pontibacillus genomes.</title>
        <authorList>
            <person name="Huang J."/>
            <person name="Qiao Z.X."/>
            <person name="Tang J.W."/>
            <person name="Wang G."/>
        </authorList>
    </citation>
    <scope>NUCLEOTIDE SEQUENCE [LARGE SCALE GENOMIC DNA]</scope>
    <source>
        <strain evidence="13 14">Y32</strain>
    </source>
</reference>
<feature type="binding site" evidence="9">
    <location>
        <position position="170"/>
    </location>
    <ligand>
        <name>2-[(2R,5Z)-2-carboxy-4-methylthiazol-5(2H)-ylidene]ethyl phosphate</name>
        <dbReference type="ChEBI" id="CHEBI:62899"/>
    </ligand>
</feature>
<feature type="binding site" evidence="9">
    <location>
        <begin position="138"/>
        <end position="140"/>
    </location>
    <ligand>
        <name>2-[(2R,5Z)-2-carboxy-4-methylthiazol-5(2H)-ylidene]ethyl phosphate</name>
        <dbReference type="ChEBI" id="CHEBI:62899"/>
    </ligand>
</feature>
<evidence type="ECO:0000256" key="2">
    <source>
        <dbReference type="ARBA" id="ARBA00022679"/>
    </source>
</evidence>
<dbReference type="UniPathway" id="UPA00060">
    <property type="reaction ID" value="UER00141"/>
</dbReference>
<keyword evidence="2 9" id="KW-0808">Transferase</keyword>
<dbReference type="RefSeq" id="WP_036824598.1">
    <property type="nucleotide sequence ID" value="NZ_AVBF01000106.1"/>
</dbReference>
<feature type="binding site" evidence="9">
    <location>
        <position position="141"/>
    </location>
    <ligand>
        <name>4-amino-2-methyl-5-(diphosphooxymethyl)pyrimidine</name>
        <dbReference type="ChEBI" id="CHEBI:57841"/>
    </ligand>
</feature>
<evidence type="ECO:0000313" key="13">
    <source>
        <dbReference type="EMBL" id="KGP70854.1"/>
    </source>
</evidence>
<evidence type="ECO:0000256" key="8">
    <source>
        <dbReference type="ARBA" id="ARBA00047883"/>
    </source>
</evidence>
<gene>
    <name evidence="9 13" type="primary">thiE</name>
    <name evidence="13" type="ORF">N782_03655</name>
</gene>
<evidence type="ECO:0000256" key="11">
    <source>
        <dbReference type="RuleBase" id="RU004253"/>
    </source>
</evidence>
<dbReference type="EC" id="2.5.1.3" evidence="9"/>
<evidence type="ECO:0000256" key="4">
    <source>
        <dbReference type="ARBA" id="ARBA00022842"/>
    </source>
</evidence>
<comment type="cofactor">
    <cofactor evidence="9">
        <name>Mg(2+)</name>
        <dbReference type="ChEBI" id="CHEBI:18420"/>
    </cofactor>
    <text evidence="9">Binds 1 Mg(2+) ion per subunit.</text>
</comment>
<comment type="pathway">
    <text evidence="1 9 11">Cofactor biosynthesis; thiamine diphosphate biosynthesis; thiamine phosphate from 4-amino-2-methyl-5-diphosphomethylpyrimidine and 4-methyl-5-(2-phosphoethyl)-thiazole: step 1/1.</text>
</comment>
<comment type="catalytic activity">
    <reaction evidence="8 9 10">
        <text>2-[(2R,5Z)-2-carboxy-4-methylthiazol-5(2H)-ylidene]ethyl phosphate + 4-amino-2-methyl-5-(diphosphooxymethyl)pyrimidine + 2 H(+) = thiamine phosphate + CO2 + diphosphate</text>
        <dbReference type="Rhea" id="RHEA:47844"/>
        <dbReference type="ChEBI" id="CHEBI:15378"/>
        <dbReference type="ChEBI" id="CHEBI:16526"/>
        <dbReference type="ChEBI" id="CHEBI:33019"/>
        <dbReference type="ChEBI" id="CHEBI:37575"/>
        <dbReference type="ChEBI" id="CHEBI:57841"/>
        <dbReference type="ChEBI" id="CHEBI:62899"/>
        <dbReference type="EC" id="2.5.1.3"/>
    </reaction>
</comment>
<feature type="domain" description="Thiamine phosphate synthase/TenI" evidence="12">
    <location>
        <begin position="10"/>
        <end position="193"/>
    </location>
</feature>
<dbReference type="GO" id="GO:0009228">
    <property type="term" value="P:thiamine biosynthetic process"/>
    <property type="evidence" value="ECO:0007669"/>
    <property type="project" value="UniProtKB-KW"/>
</dbReference>
<evidence type="ECO:0000256" key="1">
    <source>
        <dbReference type="ARBA" id="ARBA00005165"/>
    </source>
</evidence>
<comment type="caution">
    <text evidence="13">The sequence shown here is derived from an EMBL/GenBank/DDBJ whole genome shotgun (WGS) entry which is preliminary data.</text>
</comment>
<dbReference type="STRING" id="1385514.N782_03655"/>
<dbReference type="InterPro" id="IPR013785">
    <property type="entry name" value="Aldolase_TIM"/>
</dbReference>
<accession>A0A0A2T5X8</accession>
<feature type="binding site" evidence="9">
    <location>
        <position position="94"/>
    </location>
    <ligand>
        <name>Mg(2+)</name>
        <dbReference type="ChEBI" id="CHEBI:18420"/>
    </ligand>
</feature>
<name>A0A0A2T5X8_9BACI</name>
<dbReference type="HAMAP" id="MF_00097">
    <property type="entry name" value="TMP_synthase"/>
    <property type="match status" value="1"/>
</dbReference>
<dbReference type="GO" id="GO:0000287">
    <property type="term" value="F:magnesium ion binding"/>
    <property type="evidence" value="ECO:0007669"/>
    <property type="project" value="UniProtKB-UniRule"/>
</dbReference>
<evidence type="ECO:0000256" key="7">
    <source>
        <dbReference type="ARBA" id="ARBA00047851"/>
    </source>
</evidence>
<comment type="similarity">
    <text evidence="9 10">Belongs to the thiamine-phosphate synthase family.</text>
</comment>
<dbReference type="InterPro" id="IPR034291">
    <property type="entry name" value="TMP_synthase"/>
</dbReference>
<dbReference type="EMBL" id="AVBF01000106">
    <property type="protein sequence ID" value="KGP70854.1"/>
    <property type="molecule type" value="Genomic_DNA"/>
</dbReference>
<dbReference type="GO" id="GO:0009229">
    <property type="term" value="P:thiamine diphosphate biosynthetic process"/>
    <property type="evidence" value="ECO:0007669"/>
    <property type="project" value="UniProtKB-UniRule"/>
</dbReference>
<evidence type="ECO:0000313" key="14">
    <source>
        <dbReference type="Proteomes" id="UP000030147"/>
    </source>
</evidence>
<keyword evidence="14" id="KW-1185">Reference proteome</keyword>
<dbReference type="Gene3D" id="3.20.20.70">
    <property type="entry name" value="Aldolase class I"/>
    <property type="match status" value="1"/>
</dbReference>
<dbReference type="OrthoDB" id="9812206at2"/>
<feature type="binding site" evidence="9">
    <location>
        <begin position="190"/>
        <end position="191"/>
    </location>
    <ligand>
        <name>2-[(2R,5Z)-2-carboxy-4-methylthiazol-5(2H)-ylidene]ethyl phosphate</name>
        <dbReference type="ChEBI" id="CHEBI:62899"/>
    </ligand>
</feature>
<protein>
    <recommendedName>
        <fullName evidence="9">Thiamine-phosphate synthase</fullName>
        <shortName evidence="9">TP synthase</shortName>
        <shortName evidence="9">TPS</shortName>
        <ecNumber evidence="9">2.5.1.3</ecNumber>
    </recommendedName>
    <alternativeName>
        <fullName evidence="9">Thiamine-phosphate pyrophosphorylase</fullName>
        <shortName evidence="9">TMP pyrophosphorylase</shortName>
        <shortName evidence="9">TMP-PPase</shortName>
    </alternativeName>
</protein>
<comment type="catalytic activity">
    <reaction evidence="6 9 10">
        <text>4-methyl-5-(2-phosphooxyethyl)-thiazole + 4-amino-2-methyl-5-(diphosphooxymethyl)pyrimidine + H(+) = thiamine phosphate + diphosphate</text>
        <dbReference type="Rhea" id="RHEA:22328"/>
        <dbReference type="ChEBI" id="CHEBI:15378"/>
        <dbReference type="ChEBI" id="CHEBI:33019"/>
        <dbReference type="ChEBI" id="CHEBI:37575"/>
        <dbReference type="ChEBI" id="CHEBI:57841"/>
        <dbReference type="ChEBI" id="CHEBI:58296"/>
        <dbReference type="EC" id="2.5.1.3"/>
    </reaction>
</comment>
<comment type="function">
    <text evidence="9">Condenses 4-methyl-5-(beta-hydroxyethyl)thiazole monophosphate (THZ-P) and 2-methyl-4-amino-5-hydroxymethyl pyrimidine pyrophosphate (HMP-PP) to form thiamine monophosphate (TMP).</text>
</comment>
<evidence type="ECO:0000256" key="3">
    <source>
        <dbReference type="ARBA" id="ARBA00022723"/>
    </source>
</evidence>
<dbReference type="InterPro" id="IPR036206">
    <property type="entry name" value="ThiamineP_synth_sf"/>
</dbReference>
<dbReference type="PANTHER" id="PTHR20857">
    <property type="entry name" value="THIAMINE-PHOSPHATE PYROPHOSPHORYLASE"/>
    <property type="match status" value="1"/>
</dbReference>
<feature type="binding site" evidence="9">
    <location>
        <position position="74"/>
    </location>
    <ligand>
        <name>4-amino-2-methyl-5-(diphosphooxymethyl)pyrimidine</name>
        <dbReference type="ChEBI" id="CHEBI:57841"/>
    </ligand>
</feature>
<evidence type="ECO:0000256" key="6">
    <source>
        <dbReference type="ARBA" id="ARBA00047334"/>
    </source>
</evidence>
<keyword evidence="3 9" id="KW-0479">Metal-binding</keyword>
<dbReference type="Pfam" id="PF02581">
    <property type="entry name" value="TMP-TENI"/>
    <property type="match status" value="1"/>
</dbReference>
<dbReference type="SUPFAM" id="SSF51391">
    <property type="entry name" value="Thiamin phosphate synthase"/>
    <property type="match status" value="1"/>
</dbReference>
<feature type="binding site" evidence="9">
    <location>
        <position position="112"/>
    </location>
    <ligand>
        <name>4-amino-2-methyl-5-(diphosphooxymethyl)pyrimidine</name>
        <dbReference type="ChEBI" id="CHEBI:57841"/>
    </ligand>
</feature>
<keyword evidence="5 9" id="KW-0784">Thiamine biosynthesis</keyword>
<organism evidence="13 14">
    <name type="scientific">Pontibacillus yanchengensis Y32</name>
    <dbReference type="NCBI Taxonomy" id="1385514"/>
    <lineage>
        <taxon>Bacteria</taxon>
        <taxon>Bacillati</taxon>
        <taxon>Bacillota</taxon>
        <taxon>Bacilli</taxon>
        <taxon>Bacillales</taxon>
        <taxon>Bacillaceae</taxon>
        <taxon>Pontibacillus</taxon>
    </lineage>
</organism>
<sequence length="210" mass="22851">MSKIKDMLTLYFIMGSQDCRYDPTFTLQEAIRGGITCFQFREKGEGALTGKAKEELARSLQKVCRNNNIPFIVNDDLELASLLQADGIHVGQEDTPIDTVVDNFVGNYIGLSVHTKEEAKMASIEQIDYIGVGPIFSTSTKKDAKQPSGIETIQSIRDADISIPMVGIGGIGEKNAESVIRAGANGVSLISAISKSDDPYKATQMIKRML</sequence>
<dbReference type="AlphaFoldDB" id="A0A0A2T5X8"/>
<dbReference type="GO" id="GO:0005737">
    <property type="term" value="C:cytoplasm"/>
    <property type="evidence" value="ECO:0007669"/>
    <property type="project" value="TreeGrafter"/>
</dbReference>
<keyword evidence="4 9" id="KW-0460">Magnesium</keyword>
<feature type="binding site" evidence="9">
    <location>
        <position position="75"/>
    </location>
    <ligand>
        <name>Mg(2+)</name>
        <dbReference type="ChEBI" id="CHEBI:18420"/>
    </ligand>
</feature>
<dbReference type="PANTHER" id="PTHR20857:SF15">
    <property type="entry name" value="THIAMINE-PHOSPHATE SYNTHASE"/>
    <property type="match status" value="1"/>
</dbReference>
<dbReference type="InterPro" id="IPR022998">
    <property type="entry name" value="ThiamineP_synth_TenI"/>
</dbReference>
<evidence type="ECO:0000256" key="9">
    <source>
        <dbReference type="HAMAP-Rule" id="MF_00097"/>
    </source>
</evidence>
<evidence type="ECO:0000256" key="10">
    <source>
        <dbReference type="RuleBase" id="RU003826"/>
    </source>
</evidence>
<feature type="binding site" evidence="9">
    <location>
        <begin position="39"/>
        <end position="43"/>
    </location>
    <ligand>
        <name>4-amino-2-methyl-5-(diphosphooxymethyl)pyrimidine</name>
        <dbReference type="ChEBI" id="CHEBI:57841"/>
    </ligand>
</feature>
<dbReference type="eggNOG" id="COG0352">
    <property type="taxonomic scope" value="Bacteria"/>
</dbReference>
<dbReference type="Proteomes" id="UP000030147">
    <property type="component" value="Unassembled WGS sequence"/>
</dbReference>
<dbReference type="GO" id="GO:0004789">
    <property type="term" value="F:thiamine-phosphate diphosphorylase activity"/>
    <property type="evidence" value="ECO:0007669"/>
    <property type="project" value="UniProtKB-UniRule"/>
</dbReference>